<dbReference type="Pfam" id="PF22612">
    <property type="entry name" value="GH113"/>
    <property type="match status" value="1"/>
</dbReference>
<dbReference type="Gene3D" id="3.20.20.80">
    <property type="entry name" value="Glycosidases"/>
    <property type="match status" value="1"/>
</dbReference>
<evidence type="ECO:0000313" key="2">
    <source>
        <dbReference type="Proteomes" id="UP000176626"/>
    </source>
</evidence>
<accession>A0A1G1ZY08</accession>
<comment type="caution">
    <text evidence="1">The sequence shown here is derived from an EMBL/GenBank/DDBJ whole genome shotgun (WGS) entry which is preliminary data.</text>
</comment>
<organism evidence="1 2">
    <name type="scientific">Candidatus Harrisonbacteria bacterium RIFOXYA1_FULL_48_8</name>
    <dbReference type="NCBI Taxonomy" id="1798411"/>
    <lineage>
        <taxon>Bacteria</taxon>
        <taxon>Candidatus Harrisoniibacteriota</taxon>
    </lineage>
</organism>
<dbReference type="InterPro" id="IPR017853">
    <property type="entry name" value="GH"/>
</dbReference>
<gene>
    <name evidence="1" type="ORF">A2214_01095</name>
</gene>
<proteinExistence type="predicted"/>
<name>A0A1G1ZY08_9BACT</name>
<dbReference type="CDD" id="cd19608">
    <property type="entry name" value="GH113_mannanase-like"/>
    <property type="match status" value="1"/>
</dbReference>
<protein>
    <submittedName>
        <fullName evidence="1">Uncharacterized protein</fullName>
    </submittedName>
</protein>
<sequence>MKKTIENIWYLKADLKDFKDKEIGYRYLRNNWGFVAAEEFSPDSKTASRKILVEKEPKQINDTVEKWRWLPKGEFVMPIIPTDAGKIAFASRINNEKYQKGALFVDFWWGNFFDLLNSTHARLKEKGFQWIEIAPPWDYKQINPVPIIASEGFGHTYPNDALDFHLNKMKADGFKVYMMPQICCADTSKASFSKEWWDAWFSEYEKYAMYFVDKANKYNVEYLVITGDWVVVGASPDKRPADYKERLEAVYSKAKSAYKGKLGRGLFIGGEIGSKIPDIWPNTDSMPFMEQADFIGINWWVGLTDKNNPTQEELNANVKRIFDLRLKPLYEKYRKPIILQQVAYPSIDGGLTGKAGVDDAATALWEPYSDKYKLDLEEQAMGFEALMKNVAETSYVIGTYPFTYWPDDFPLTKEYNVRGKPAEEILSQWYKSIK</sequence>
<dbReference type="SUPFAM" id="SSF51445">
    <property type="entry name" value="(Trans)glycosidases"/>
    <property type="match status" value="1"/>
</dbReference>
<evidence type="ECO:0000313" key="1">
    <source>
        <dbReference type="EMBL" id="OGY68767.1"/>
    </source>
</evidence>
<dbReference type="Proteomes" id="UP000176626">
    <property type="component" value="Unassembled WGS sequence"/>
</dbReference>
<reference evidence="1 2" key="1">
    <citation type="journal article" date="2016" name="Nat. Commun.">
        <title>Thousands of microbial genomes shed light on interconnected biogeochemical processes in an aquifer system.</title>
        <authorList>
            <person name="Anantharaman K."/>
            <person name="Brown C.T."/>
            <person name="Hug L.A."/>
            <person name="Sharon I."/>
            <person name="Castelle C.J."/>
            <person name="Probst A.J."/>
            <person name="Thomas B.C."/>
            <person name="Singh A."/>
            <person name="Wilkins M.J."/>
            <person name="Karaoz U."/>
            <person name="Brodie E.L."/>
            <person name="Williams K.H."/>
            <person name="Hubbard S.S."/>
            <person name="Banfield J.F."/>
        </authorList>
    </citation>
    <scope>NUCLEOTIDE SEQUENCE [LARGE SCALE GENOMIC DNA]</scope>
</reference>
<dbReference type="AlphaFoldDB" id="A0A1G1ZY08"/>
<dbReference type="EMBL" id="MHJN01000013">
    <property type="protein sequence ID" value="OGY68767.1"/>
    <property type="molecule type" value="Genomic_DNA"/>
</dbReference>
<dbReference type="InterPro" id="IPR055151">
    <property type="entry name" value="GH113"/>
</dbReference>